<dbReference type="AlphaFoldDB" id="A0ABD5LSR2"/>
<dbReference type="NCBIfam" id="TIGR03357">
    <property type="entry name" value="VI_zyme"/>
    <property type="match status" value="1"/>
</dbReference>
<dbReference type="PANTHER" id="PTHR38595">
    <property type="entry name" value="CYTOPLASMIC PROTEIN-RELATED"/>
    <property type="match status" value="1"/>
</dbReference>
<gene>
    <name evidence="2" type="primary">tssE</name>
    <name evidence="2" type="ORF">I3679_010780</name>
</gene>
<feature type="domain" description="IraD/Gp25-like" evidence="1">
    <location>
        <begin position="2"/>
        <end position="88"/>
    </location>
</feature>
<dbReference type="InterPro" id="IPR017737">
    <property type="entry name" value="TssE1-like"/>
</dbReference>
<organism evidence="2">
    <name type="scientific">Proteus mirabilis</name>
    <dbReference type="NCBI Taxonomy" id="584"/>
    <lineage>
        <taxon>Bacteria</taxon>
        <taxon>Pseudomonadati</taxon>
        <taxon>Pseudomonadota</taxon>
        <taxon>Gammaproteobacteria</taxon>
        <taxon>Enterobacterales</taxon>
        <taxon>Morganellaceae</taxon>
        <taxon>Proteus</taxon>
    </lineage>
</organism>
<sequence length="108" mass="12337">MESIKQNLNYILNARPDGCQGTPPLGIPDLNDATQSTVDFKSHLEDSISSCIIAYEPRISKVVVKFLEEDADSLSLQFNINAFIDLENKQQLIEFNVYLDNNRRYQLK</sequence>
<dbReference type="SUPFAM" id="SSF160719">
    <property type="entry name" value="gpW/gp25-like"/>
    <property type="match status" value="1"/>
</dbReference>
<evidence type="ECO:0000259" key="1">
    <source>
        <dbReference type="Pfam" id="PF04965"/>
    </source>
</evidence>
<reference evidence="2" key="1">
    <citation type="submission" date="2021-05" db="EMBL/GenBank/DDBJ databases">
        <title>First report of NDM-5 and VEB-6 producing Proteus mirabilis isolated from blood of a sepsis patient in Kolkata, India.</title>
        <authorList>
            <person name="Halder G."/>
            <person name="Chaudhuri B."/>
            <person name="Dutta S."/>
        </authorList>
    </citation>
    <scope>NUCLEOTIDE SEQUENCE [LARGE SCALE GENOMIC DNA]</scope>
    <source>
        <strain evidence="2">7049</strain>
    </source>
</reference>
<accession>A0ABD5LSR2</accession>
<dbReference type="PANTHER" id="PTHR38595:SF2">
    <property type="entry name" value="TYPE VI SECRETION SYSTEM BASEPLATE SUBUNIT TSSE"/>
    <property type="match status" value="1"/>
</dbReference>
<dbReference type="InterPro" id="IPR007048">
    <property type="entry name" value="IraD/Gp25-like"/>
</dbReference>
<dbReference type="Gene3D" id="3.10.450.40">
    <property type="match status" value="1"/>
</dbReference>
<dbReference type="InterPro" id="IPR053176">
    <property type="entry name" value="T6SS_TssE1-like"/>
</dbReference>
<proteinExistence type="predicted"/>
<dbReference type="Pfam" id="PF04965">
    <property type="entry name" value="GPW_gp25"/>
    <property type="match status" value="1"/>
</dbReference>
<dbReference type="EMBL" id="JADQCH020000001">
    <property type="protein sequence ID" value="MEY2344398.1"/>
    <property type="molecule type" value="Genomic_DNA"/>
</dbReference>
<comment type="caution">
    <text evidence="2">The sequence shown here is derived from an EMBL/GenBank/DDBJ whole genome shotgun (WGS) entry which is preliminary data.</text>
</comment>
<name>A0ABD5LSR2_PROMI</name>
<evidence type="ECO:0000313" key="2">
    <source>
        <dbReference type="EMBL" id="MEY2344398.1"/>
    </source>
</evidence>
<protein>
    <submittedName>
        <fullName evidence="2">Type VI secretion system baseplate subunit TssE</fullName>
    </submittedName>
</protein>